<dbReference type="NCBIfam" id="TIGR02009">
    <property type="entry name" value="PGMB-YQAB-SF"/>
    <property type="match status" value="1"/>
</dbReference>
<keyword evidence="2" id="KW-0175">Coiled coil</keyword>
<evidence type="ECO:0000313" key="4">
    <source>
        <dbReference type="Proteomes" id="UP001596990"/>
    </source>
</evidence>
<comment type="caution">
    <text evidence="3">The sequence shown here is derived from an EMBL/GenBank/DDBJ whole genome shotgun (WGS) entry which is preliminary data.</text>
</comment>
<dbReference type="InterPro" id="IPR010972">
    <property type="entry name" value="Beta-PGM"/>
</dbReference>
<dbReference type="SFLD" id="SFLDG01129">
    <property type="entry name" value="C1.5:_HAD__Beta-PGM__Phosphata"/>
    <property type="match status" value="1"/>
</dbReference>
<dbReference type="InterPro" id="IPR036412">
    <property type="entry name" value="HAD-like_sf"/>
</dbReference>
<dbReference type="SFLD" id="SFLDF00046">
    <property type="entry name" value="beta-phosphoglucomutase"/>
    <property type="match status" value="1"/>
</dbReference>
<keyword evidence="4" id="KW-1185">Reference proteome</keyword>
<dbReference type="SFLD" id="SFLDS00003">
    <property type="entry name" value="Haloacid_Dehalogenase"/>
    <property type="match status" value="1"/>
</dbReference>
<dbReference type="InterPro" id="IPR006439">
    <property type="entry name" value="HAD-SF_hydro_IA"/>
</dbReference>
<comment type="similarity">
    <text evidence="1">Belongs to the HAD-like hydrolase superfamily. CbbY/CbbZ/Gph/YieH family.</text>
</comment>
<dbReference type="Gene3D" id="1.10.150.240">
    <property type="entry name" value="Putative phosphatase, domain 2"/>
    <property type="match status" value="1"/>
</dbReference>
<proteinExistence type="inferred from homology"/>
<dbReference type="InterPro" id="IPR023198">
    <property type="entry name" value="PGP-like_dom2"/>
</dbReference>
<dbReference type="EMBL" id="JBHTKL010000008">
    <property type="protein sequence ID" value="MFD1021247.1"/>
    <property type="molecule type" value="Genomic_DNA"/>
</dbReference>
<dbReference type="RefSeq" id="WP_386064499.1">
    <property type="nucleotide sequence ID" value="NZ_JBHTKL010000008.1"/>
</dbReference>
<evidence type="ECO:0000256" key="2">
    <source>
        <dbReference type="SAM" id="Coils"/>
    </source>
</evidence>
<accession>A0ABW3L5W7</accession>
<dbReference type="GO" id="GO:0008801">
    <property type="term" value="F:beta-phosphoglucomutase activity"/>
    <property type="evidence" value="ECO:0007669"/>
    <property type="project" value="UniProtKB-EC"/>
</dbReference>
<dbReference type="Proteomes" id="UP001596990">
    <property type="component" value="Unassembled WGS sequence"/>
</dbReference>
<sequence>MQQLKGIIFDLDGVITDTAEYHYLAWKQLAEDLGIPFDRTFNEKLKGISRMESLEIILEEGNITLSEEEKQRQAAQKNEHYKTMIEKITPDDLLPGVKSFMEEAKAAGLKTALASASKNAQAVIERLEVTHLLDSVVDAATVKQGKPHPEVFLRAAEQIGLNASECVGVEDAQAGVKAIKAADMFAVGVGDPVSLQEADWVIQDTKLLTLDALKEKLNK</sequence>
<dbReference type="CDD" id="cd02598">
    <property type="entry name" value="HAD_BPGM"/>
    <property type="match status" value="1"/>
</dbReference>
<reference evidence="4" key="1">
    <citation type="journal article" date="2019" name="Int. J. Syst. Evol. Microbiol.">
        <title>The Global Catalogue of Microorganisms (GCM) 10K type strain sequencing project: providing services to taxonomists for standard genome sequencing and annotation.</title>
        <authorList>
            <consortium name="The Broad Institute Genomics Platform"/>
            <consortium name="The Broad Institute Genome Sequencing Center for Infectious Disease"/>
            <person name="Wu L."/>
            <person name="Ma J."/>
        </authorList>
    </citation>
    <scope>NUCLEOTIDE SEQUENCE [LARGE SCALE GENOMIC DNA]</scope>
    <source>
        <strain evidence="4">CCUG 56607</strain>
    </source>
</reference>
<organism evidence="3 4">
    <name type="scientific">Thalassobacillus hwangdonensis</name>
    <dbReference type="NCBI Taxonomy" id="546108"/>
    <lineage>
        <taxon>Bacteria</taxon>
        <taxon>Bacillati</taxon>
        <taxon>Bacillota</taxon>
        <taxon>Bacilli</taxon>
        <taxon>Bacillales</taxon>
        <taxon>Bacillaceae</taxon>
        <taxon>Thalassobacillus</taxon>
    </lineage>
</organism>
<dbReference type="NCBIfam" id="TIGR01990">
    <property type="entry name" value="bPGM"/>
    <property type="match status" value="1"/>
</dbReference>
<evidence type="ECO:0000256" key="1">
    <source>
        <dbReference type="ARBA" id="ARBA00006171"/>
    </source>
</evidence>
<dbReference type="PANTHER" id="PTHR43481">
    <property type="entry name" value="FRUCTOSE-1-PHOSPHATE PHOSPHATASE"/>
    <property type="match status" value="1"/>
</dbReference>
<dbReference type="Pfam" id="PF00702">
    <property type="entry name" value="Hydrolase"/>
    <property type="match status" value="1"/>
</dbReference>
<name>A0ABW3L5W7_9BACI</name>
<dbReference type="SFLD" id="SFLDG01135">
    <property type="entry name" value="C1.5.6:_HAD__Beta-PGM__Phospha"/>
    <property type="match status" value="1"/>
</dbReference>
<protein>
    <submittedName>
        <fullName evidence="3">Beta-phosphoglucomutase</fullName>
        <ecNumber evidence="3">5.4.2.6</ecNumber>
    </submittedName>
</protein>
<dbReference type="Gene3D" id="3.40.50.1000">
    <property type="entry name" value="HAD superfamily/HAD-like"/>
    <property type="match status" value="1"/>
</dbReference>
<dbReference type="PANTHER" id="PTHR43481:SF4">
    <property type="entry name" value="GLYCEROL-1-PHOSPHATE PHOSPHOHYDROLASE 1-RELATED"/>
    <property type="match status" value="1"/>
</dbReference>
<feature type="coiled-coil region" evidence="2">
    <location>
        <begin position="51"/>
        <end position="78"/>
    </location>
</feature>
<dbReference type="InterPro" id="IPR051806">
    <property type="entry name" value="HAD-like_SPP"/>
</dbReference>
<dbReference type="InterPro" id="IPR010976">
    <property type="entry name" value="B-phosphoglucomutase_hydrolase"/>
</dbReference>
<evidence type="ECO:0000313" key="3">
    <source>
        <dbReference type="EMBL" id="MFD1021247.1"/>
    </source>
</evidence>
<dbReference type="InterPro" id="IPR023214">
    <property type="entry name" value="HAD_sf"/>
</dbReference>
<dbReference type="NCBIfam" id="TIGR01509">
    <property type="entry name" value="HAD-SF-IA-v3"/>
    <property type="match status" value="1"/>
</dbReference>
<gene>
    <name evidence="3" type="primary">pgmB</name>
    <name evidence="3" type="ORF">ACFQ2J_18815</name>
</gene>
<dbReference type="SUPFAM" id="SSF56784">
    <property type="entry name" value="HAD-like"/>
    <property type="match status" value="1"/>
</dbReference>
<keyword evidence="3" id="KW-0413">Isomerase</keyword>
<dbReference type="EC" id="5.4.2.6" evidence="3"/>